<dbReference type="EMBL" id="JAVREZ010000012">
    <property type="protein sequence ID" value="MDT0484532.1"/>
    <property type="molecule type" value="Genomic_DNA"/>
</dbReference>
<reference evidence="2" key="1">
    <citation type="submission" date="2023-07" db="EMBL/GenBank/DDBJ databases">
        <title>30 novel species of actinomycetes from the DSMZ collection.</title>
        <authorList>
            <person name="Nouioui I."/>
        </authorList>
    </citation>
    <scope>NUCLEOTIDE SEQUENCE [LARGE SCALE GENOMIC DNA]</scope>
    <source>
        <strain evidence="2">DSM 41640</strain>
    </source>
</reference>
<sequence>MNDLSPESRTVLRDAGWHAGRQVDTSSWVAALGVAGVVAHDAARAFLAEFGGLVVDISGPGVNRAREPFELDPLLCSGEEDRFLEWGEEIGKSLFPVGVLDMGRYFLGIDEQSEIYLIETWVASFGRMPQAMDNLISGVRPTVISEG</sequence>
<keyword evidence="2" id="KW-1185">Reference proteome</keyword>
<organism evidence="1 2">
    <name type="scientific">Streptomyces doebereineriae</name>
    <dbReference type="NCBI Taxonomy" id="3075528"/>
    <lineage>
        <taxon>Bacteria</taxon>
        <taxon>Bacillati</taxon>
        <taxon>Actinomycetota</taxon>
        <taxon>Actinomycetes</taxon>
        <taxon>Kitasatosporales</taxon>
        <taxon>Streptomycetaceae</taxon>
        <taxon>Streptomyces</taxon>
    </lineage>
</organism>
<dbReference type="Pfam" id="PF14433">
    <property type="entry name" value="SUKH-3"/>
    <property type="match status" value="1"/>
</dbReference>
<dbReference type="Proteomes" id="UP001183824">
    <property type="component" value="Unassembled WGS sequence"/>
</dbReference>
<evidence type="ECO:0000313" key="2">
    <source>
        <dbReference type="Proteomes" id="UP001183824"/>
    </source>
</evidence>
<gene>
    <name evidence="1" type="ORF">RNB18_30740</name>
</gene>
<proteinExistence type="predicted"/>
<accession>A0ABU2VG42</accession>
<evidence type="ECO:0000313" key="1">
    <source>
        <dbReference type="EMBL" id="MDT0484532.1"/>
    </source>
</evidence>
<comment type="caution">
    <text evidence="1">The sequence shown here is derived from an EMBL/GenBank/DDBJ whole genome shotgun (WGS) entry which is preliminary data.</text>
</comment>
<protein>
    <submittedName>
        <fullName evidence="1">SUKH-3 domain-containing protein</fullName>
    </submittedName>
</protein>
<dbReference type="RefSeq" id="WP_311717388.1">
    <property type="nucleotide sequence ID" value="NZ_JAVREZ010000012.1"/>
</dbReference>
<dbReference type="InterPro" id="IPR025850">
    <property type="entry name" value="SUKH-3"/>
</dbReference>
<name>A0ABU2VG42_9ACTN</name>